<proteinExistence type="predicted"/>
<comment type="cofactor">
    <cofactor evidence="1">
        <name>FMN</name>
        <dbReference type="ChEBI" id="CHEBI:58210"/>
    </cofactor>
</comment>
<evidence type="ECO:0000256" key="1">
    <source>
        <dbReference type="ARBA" id="ARBA00001917"/>
    </source>
</evidence>
<gene>
    <name evidence="3" type="ORF">C2845_PM04G27810</name>
</gene>
<reference evidence="4" key="1">
    <citation type="journal article" date="2019" name="Nat. Commun.">
        <title>The genome of broomcorn millet.</title>
        <authorList>
            <person name="Zou C."/>
            <person name="Miki D."/>
            <person name="Li D."/>
            <person name="Tang Q."/>
            <person name="Xiao L."/>
            <person name="Rajput S."/>
            <person name="Deng P."/>
            <person name="Jia W."/>
            <person name="Huang R."/>
            <person name="Zhang M."/>
            <person name="Sun Y."/>
            <person name="Hu J."/>
            <person name="Fu X."/>
            <person name="Schnable P.S."/>
            <person name="Li F."/>
            <person name="Zhang H."/>
            <person name="Feng B."/>
            <person name="Zhu X."/>
            <person name="Liu R."/>
            <person name="Schnable J.C."/>
            <person name="Zhu J.-K."/>
            <person name="Zhang H."/>
        </authorList>
    </citation>
    <scope>NUCLEOTIDE SEQUENCE [LARGE SCALE GENOMIC DNA]</scope>
</reference>
<dbReference type="STRING" id="4540.A0A3L6QTG0"/>
<organism evidence="3 4">
    <name type="scientific">Panicum miliaceum</name>
    <name type="common">Proso millet</name>
    <name type="synonym">Broomcorn millet</name>
    <dbReference type="NCBI Taxonomy" id="4540"/>
    <lineage>
        <taxon>Eukaryota</taxon>
        <taxon>Viridiplantae</taxon>
        <taxon>Streptophyta</taxon>
        <taxon>Embryophyta</taxon>
        <taxon>Tracheophyta</taxon>
        <taxon>Spermatophyta</taxon>
        <taxon>Magnoliopsida</taxon>
        <taxon>Liliopsida</taxon>
        <taxon>Poales</taxon>
        <taxon>Poaceae</taxon>
        <taxon>PACMAD clade</taxon>
        <taxon>Panicoideae</taxon>
        <taxon>Panicodae</taxon>
        <taxon>Paniceae</taxon>
        <taxon>Panicinae</taxon>
        <taxon>Panicum</taxon>
        <taxon>Panicum sect. Panicum</taxon>
    </lineage>
</organism>
<keyword evidence="4" id="KW-1185">Reference proteome</keyword>
<sequence length="160" mass="18019">MEDNLPVNVREYQELAKKALPKMHYDYINGGAEDEYTLRENIAAYGRILMIAPRLANLEGLMSFDDDLDSEGGSRLERFAHETLDPSLSWKHAPTILAEHMEQLWDAKDASPSGVIRAVRRILKACSENSVWSLIQLAGIEMAAYGRPAPAPWTHRRTAL</sequence>
<evidence type="ECO:0000313" key="3">
    <source>
        <dbReference type="EMBL" id="RLM86564.1"/>
    </source>
</evidence>
<comment type="caution">
    <text evidence="3">The sequence shown here is derived from an EMBL/GenBank/DDBJ whole genome shotgun (WGS) entry which is preliminary data.</text>
</comment>
<dbReference type="Proteomes" id="UP000275267">
    <property type="component" value="Unassembled WGS sequence"/>
</dbReference>
<dbReference type="OrthoDB" id="25826at2759"/>
<dbReference type="PANTHER" id="PTHR10578:SF67">
    <property type="entry name" value="PEROXISOMAL (S)-2-HYDROXYACID OXIDASE GLO3"/>
    <property type="match status" value="1"/>
</dbReference>
<feature type="domain" description="FMN-dependent dehydrogenase" evidence="2">
    <location>
        <begin position="16"/>
        <end position="57"/>
    </location>
</feature>
<dbReference type="EMBL" id="PQIB02000011">
    <property type="protein sequence ID" value="RLM86564.1"/>
    <property type="molecule type" value="Genomic_DNA"/>
</dbReference>
<dbReference type="AlphaFoldDB" id="A0A3L6QTG0"/>
<dbReference type="InterPro" id="IPR013785">
    <property type="entry name" value="Aldolase_TIM"/>
</dbReference>
<evidence type="ECO:0000259" key="2">
    <source>
        <dbReference type="Pfam" id="PF01070"/>
    </source>
</evidence>
<name>A0A3L6QTG0_PANMI</name>
<dbReference type="SUPFAM" id="SSF51395">
    <property type="entry name" value="FMN-linked oxidoreductases"/>
    <property type="match status" value="1"/>
</dbReference>
<dbReference type="Pfam" id="PF01070">
    <property type="entry name" value="FMN_dh"/>
    <property type="match status" value="1"/>
</dbReference>
<protein>
    <submittedName>
        <fullName evidence="3">Peroxisomal (S)-2-hydroxy-acid oxidase GLO4</fullName>
    </submittedName>
</protein>
<dbReference type="InterPro" id="IPR000262">
    <property type="entry name" value="FMN-dep_DH"/>
</dbReference>
<dbReference type="Gene3D" id="3.20.20.70">
    <property type="entry name" value="Aldolase class I"/>
    <property type="match status" value="1"/>
</dbReference>
<dbReference type="PANTHER" id="PTHR10578">
    <property type="entry name" value="S -2-HYDROXY-ACID OXIDASE-RELATED"/>
    <property type="match status" value="1"/>
</dbReference>
<evidence type="ECO:0000313" key="4">
    <source>
        <dbReference type="Proteomes" id="UP000275267"/>
    </source>
</evidence>
<dbReference type="GO" id="GO:0016491">
    <property type="term" value="F:oxidoreductase activity"/>
    <property type="evidence" value="ECO:0007669"/>
    <property type="project" value="InterPro"/>
</dbReference>
<accession>A0A3L6QTG0</accession>